<name>A0A420IPI8_9PEZI</name>
<evidence type="ECO:0000256" key="2">
    <source>
        <dbReference type="SAM" id="MobiDB-lite"/>
    </source>
</evidence>
<feature type="coiled-coil region" evidence="1">
    <location>
        <begin position="38"/>
        <end position="65"/>
    </location>
</feature>
<evidence type="ECO:0000313" key="4">
    <source>
        <dbReference type="Proteomes" id="UP000285326"/>
    </source>
</evidence>
<evidence type="ECO:0000256" key="1">
    <source>
        <dbReference type="SAM" id="Coils"/>
    </source>
</evidence>
<dbReference type="EMBL" id="MCBS01022721">
    <property type="protein sequence ID" value="RKF76451.1"/>
    <property type="molecule type" value="Genomic_DNA"/>
</dbReference>
<proteinExistence type="predicted"/>
<dbReference type="Proteomes" id="UP000285326">
    <property type="component" value="Unassembled WGS sequence"/>
</dbReference>
<gene>
    <name evidence="3" type="ORF">GcM1_227067</name>
</gene>
<organism evidence="3 4">
    <name type="scientific">Golovinomyces cichoracearum</name>
    <dbReference type="NCBI Taxonomy" id="62708"/>
    <lineage>
        <taxon>Eukaryota</taxon>
        <taxon>Fungi</taxon>
        <taxon>Dikarya</taxon>
        <taxon>Ascomycota</taxon>
        <taxon>Pezizomycotina</taxon>
        <taxon>Leotiomycetes</taxon>
        <taxon>Erysiphales</taxon>
        <taxon>Erysiphaceae</taxon>
        <taxon>Golovinomyces</taxon>
    </lineage>
</organism>
<feature type="compositionally biased region" description="Polar residues" evidence="2">
    <location>
        <begin position="100"/>
        <end position="118"/>
    </location>
</feature>
<sequence>MVVNGVIKAFIRGIKDENIKKTILMRAEKLSSSLFETCEITQQTMRRLEQSKEFENREYEKMGVEFLRKDFANRHGRPLVAVLADMGSGSREVKSNLQSFEQYKTTAQRPQISYTQPTMRPESRNERNPEF</sequence>
<evidence type="ECO:0000313" key="3">
    <source>
        <dbReference type="EMBL" id="RKF76451.1"/>
    </source>
</evidence>
<dbReference type="AlphaFoldDB" id="A0A420IPI8"/>
<feature type="compositionally biased region" description="Basic and acidic residues" evidence="2">
    <location>
        <begin position="121"/>
        <end position="131"/>
    </location>
</feature>
<keyword evidence="1" id="KW-0175">Coiled coil</keyword>
<reference evidence="3 4" key="1">
    <citation type="journal article" date="2018" name="BMC Genomics">
        <title>Comparative genome analyses reveal sequence features reflecting distinct modes of host-adaptation between dicot and monocot powdery mildew.</title>
        <authorList>
            <person name="Wu Y."/>
            <person name="Ma X."/>
            <person name="Pan Z."/>
            <person name="Kale S.D."/>
            <person name="Song Y."/>
            <person name="King H."/>
            <person name="Zhang Q."/>
            <person name="Presley C."/>
            <person name="Deng X."/>
            <person name="Wei C.I."/>
            <person name="Xiao S."/>
        </authorList>
    </citation>
    <scope>NUCLEOTIDE SEQUENCE [LARGE SCALE GENOMIC DNA]</scope>
    <source>
        <strain evidence="3">UMSG1</strain>
    </source>
</reference>
<accession>A0A420IPI8</accession>
<feature type="region of interest" description="Disordered" evidence="2">
    <location>
        <begin position="100"/>
        <end position="131"/>
    </location>
</feature>
<protein>
    <submittedName>
        <fullName evidence="3">Uncharacterized protein</fullName>
    </submittedName>
</protein>
<comment type="caution">
    <text evidence="3">The sequence shown here is derived from an EMBL/GenBank/DDBJ whole genome shotgun (WGS) entry which is preliminary data.</text>
</comment>